<name>A0A376B5B1_9ASCO</name>
<feature type="region of interest" description="Disordered" evidence="7">
    <location>
        <begin position="726"/>
        <end position="745"/>
    </location>
</feature>
<dbReference type="FunFam" id="1.20.1740.10:FF:000013">
    <property type="entry name" value="Solute carrier family 12 member"/>
    <property type="match status" value="1"/>
</dbReference>
<accession>A0A376B5B1</accession>
<feature type="transmembrane region" description="Helical" evidence="8">
    <location>
        <begin position="253"/>
        <end position="275"/>
    </location>
</feature>
<feature type="domain" description="SLC12A transporter C-terminal" evidence="10">
    <location>
        <begin position="381"/>
        <end position="467"/>
    </location>
</feature>
<keyword evidence="5 8" id="KW-1133">Transmembrane helix</keyword>
<dbReference type="InterPro" id="IPR004842">
    <property type="entry name" value="SLC12A_fam"/>
</dbReference>
<dbReference type="PANTHER" id="PTHR11827">
    <property type="entry name" value="SOLUTE CARRIER FAMILY 12, CATION COTRANSPORTERS"/>
    <property type="match status" value="1"/>
</dbReference>
<comment type="similarity">
    <text evidence="2">Belongs to the SLC12A transporter family.</text>
</comment>
<feature type="transmembrane region" description="Helical" evidence="8">
    <location>
        <begin position="295"/>
        <end position="328"/>
    </location>
</feature>
<evidence type="ECO:0000256" key="8">
    <source>
        <dbReference type="SAM" id="Phobius"/>
    </source>
</evidence>
<evidence type="ECO:0000313" key="11">
    <source>
        <dbReference type="EMBL" id="SSD59868.1"/>
    </source>
</evidence>
<feature type="region of interest" description="Disordered" evidence="7">
    <location>
        <begin position="797"/>
        <end position="820"/>
    </location>
</feature>
<reference evidence="12" key="1">
    <citation type="submission" date="2018-06" db="EMBL/GenBank/DDBJ databases">
        <authorList>
            <person name="Guldener U."/>
        </authorList>
    </citation>
    <scope>NUCLEOTIDE SEQUENCE [LARGE SCALE GENOMIC DNA]</scope>
    <source>
        <strain evidence="12">UTAD17</strain>
    </source>
</reference>
<dbReference type="GO" id="GO:0055075">
    <property type="term" value="P:potassium ion homeostasis"/>
    <property type="evidence" value="ECO:0007669"/>
    <property type="project" value="TreeGrafter"/>
</dbReference>
<evidence type="ECO:0000256" key="1">
    <source>
        <dbReference type="ARBA" id="ARBA00004141"/>
    </source>
</evidence>
<keyword evidence="12" id="KW-1185">Reference proteome</keyword>
<evidence type="ECO:0000256" key="6">
    <source>
        <dbReference type="ARBA" id="ARBA00023136"/>
    </source>
</evidence>
<evidence type="ECO:0000256" key="2">
    <source>
        <dbReference type="ARBA" id="ARBA00010593"/>
    </source>
</evidence>
<evidence type="ECO:0000256" key="5">
    <source>
        <dbReference type="ARBA" id="ARBA00022989"/>
    </source>
</evidence>
<keyword evidence="4 8" id="KW-0812">Transmembrane</keyword>
<dbReference type="Proteomes" id="UP000262825">
    <property type="component" value="Unassembled WGS sequence"/>
</dbReference>
<feature type="transmembrane region" description="Helical" evidence="8">
    <location>
        <begin position="113"/>
        <end position="134"/>
    </location>
</feature>
<dbReference type="InterPro" id="IPR018491">
    <property type="entry name" value="SLC12_C"/>
</dbReference>
<dbReference type="EMBL" id="UFAJ01000222">
    <property type="protein sequence ID" value="SSD59868.1"/>
    <property type="molecule type" value="Genomic_DNA"/>
</dbReference>
<dbReference type="Gene3D" id="1.20.1740.10">
    <property type="entry name" value="Amino acid/polyamine transporter I"/>
    <property type="match status" value="1"/>
</dbReference>
<feature type="transmembrane region" description="Helical" evidence="8">
    <location>
        <begin position="146"/>
        <end position="167"/>
    </location>
</feature>
<organism evidence="11 12">
    <name type="scientific">Saccharomycodes ludwigii</name>
    <dbReference type="NCBI Taxonomy" id="36035"/>
    <lineage>
        <taxon>Eukaryota</taxon>
        <taxon>Fungi</taxon>
        <taxon>Dikarya</taxon>
        <taxon>Ascomycota</taxon>
        <taxon>Saccharomycotina</taxon>
        <taxon>Saccharomycetes</taxon>
        <taxon>Saccharomycodales</taxon>
        <taxon>Saccharomycodaceae</taxon>
        <taxon>Saccharomycodes</taxon>
    </lineage>
</organism>
<dbReference type="GO" id="GO:0015379">
    <property type="term" value="F:potassium:chloride symporter activity"/>
    <property type="evidence" value="ECO:0007669"/>
    <property type="project" value="TreeGrafter"/>
</dbReference>
<proteinExistence type="inferred from homology"/>
<evidence type="ECO:0000259" key="9">
    <source>
        <dbReference type="Pfam" id="PF00324"/>
    </source>
</evidence>
<dbReference type="InterPro" id="IPR004841">
    <property type="entry name" value="AA-permease/SLC12A_dom"/>
</dbReference>
<evidence type="ECO:0000256" key="7">
    <source>
        <dbReference type="SAM" id="MobiDB-lite"/>
    </source>
</evidence>
<dbReference type="GO" id="GO:0055064">
    <property type="term" value="P:chloride ion homeostasis"/>
    <property type="evidence" value="ECO:0007669"/>
    <property type="project" value="TreeGrafter"/>
</dbReference>
<dbReference type="AlphaFoldDB" id="A0A376B5B1"/>
<feature type="transmembrane region" description="Helical" evidence="8">
    <location>
        <begin position="187"/>
        <end position="212"/>
    </location>
</feature>
<dbReference type="Pfam" id="PF00324">
    <property type="entry name" value="AA_permease"/>
    <property type="match status" value="1"/>
</dbReference>
<evidence type="ECO:0000259" key="10">
    <source>
        <dbReference type="Pfam" id="PF03522"/>
    </source>
</evidence>
<evidence type="ECO:0000256" key="4">
    <source>
        <dbReference type="ARBA" id="ARBA00022692"/>
    </source>
</evidence>
<dbReference type="Pfam" id="PF03522">
    <property type="entry name" value="SLC12"/>
    <property type="match status" value="1"/>
</dbReference>
<feature type="transmembrane region" description="Helical" evidence="8">
    <location>
        <begin position="51"/>
        <end position="72"/>
    </location>
</feature>
<keyword evidence="3" id="KW-0813">Transport</keyword>
<dbReference type="GO" id="GO:0005774">
    <property type="term" value="C:vacuolar membrane"/>
    <property type="evidence" value="ECO:0007669"/>
    <property type="project" value="TreeGrafter"/>
</dbReference>
<protein>
    <submittedName>
        <fullName evidence="11">Related to Vhc1p</fullName>
    </submittedName>
</protein>
<feature type="transmembrane region" description="Helical" evidence="8">
    <location>
        <begin position="224"/>
        <end position="241"/>
    </location>
</feature>
<keyword evidence="6 8" id="KW-0472">Membrane</keyword>
<dbReference type="VEuPathDB" id="FungiDB:SCODWIG_01629"/>
<feature type="compositionally biased region" description="Polar residues" evidence="7">
    <location>
        <begin position="728"/>
        <end position="738"/>
    </location>
</feature>
<feature type="domain" description="Amino acid permease/ SLC12A" evidence="9">
    <location>
        <begin position="16"/>
        <end position="368"/>
    </location>
</feature>
<evidence type="ECO:0000256" key="3">
    <source>
        <dbReference type="ARBA" id="ARBA00022448"/>
    </source>
</evidence>
<feature type="transmembrane region" description="Helical" evidence="8">
    <location>
        <begin position="23"/>
        <end position="44"/>
    </location>
</feature>
<evidence type="ECO:0000313" key="12">
    <source>
        <dbReference type="Proteomes" id="UP000262825"/>
    </source>
</evidence>
<sequence length="925" mass="103005">MYNFGVDNGVMYQILTPGKWHEFLYATLLLAICFAICMVGSQLVSRAGTILFWLLLMATFSIPISALLMPSFDKHGIVYTGFSFQTLKGNLLPHFTKGAAGSLLPTKEKFNDLFGIFFPATAGIFAGAGMSSELRKPSKSIPKGTIWGLLLTFVCYSLVIISLGATVPRKSLHLDVSIIQTISGCQVLILLGELATSLFSVIVGIVGAAYVLEAISKDRILPGLTIFSEKPITSLLLSWLLTQLCLFSDVNQIATFITMAFLMTFIIMNLACFLLEISSAPNFRPSFNYFDRYTAFTGGILSVAAMFVVDGISAVGIICFLLLLFLFIHYTCPPKTWGDVSQNLIYHQVRKYLLLLKQDNVKYWRPQILLLVDNPRSSWTLIKFCNNLKKGGLYILGHVITVKKANTFQKKYNELTMQKTAWVKVRDYLKIKAFVHIGLGPTLQWGVRNVFLGSGLGGMKPNITVLGLIETGGSMPSMDKNLFDLPDNLPTDECGNEDKITVCQWVQLIEDLSLMESNIAVAKGFYELEIPQENCPANPKKFIDLYPIQMSAKISNGKTSSLTTNFDTYTLILQLGAILNTVPAWQETHTLRCIVFVENEYEKIDEFKRVTNLLNVLRIEAEICVLVLSQFKFYNTIVKGDTIAINQINKLLSGSVWWKDLCEARKRCDISGRRFSFTDKKYTIKKDLRNANTVAALQRFGVSLTMSSNMPTDAAKMAAGKNFDELSATDSDNYNNEEAYSDSESDLMVQSLSSSVGSNTANRSVNSIINKFRDPKRLFPKLTPVFSSEAIPETRVVEDASGDEPSLIPVSEQPNGLVPPPNRKIKPQLSPCQSNESLVQDLKMLSFNNIPRKAQLLILNDLMTQMSGNNHRTNLVFSTLPLPLLRTHEDMKASQEYVDDLNLWLDGLPPTLLINSQSMTVTTAL</sequence>
<gene>
    <name evidence="11" type="ORF">SCODWIG_01629</name>
</gene>
<dbReference type="PANTHER" id="PTHR11827:SF72">
    <property type="entry name" value="GH08340P"/>
    <property type="match status" value="1"/>
</dbReference>
<comment type="subcellular location">
    <subcellularLocation>
        <location evidence="1">Membrane</location>
        <topology evidence="1">Multi-pass membrane protein</topology>
    </subcellularLocation>
</comment>
<dbReference type="GO" id="GO:0034486">
    <property type="term" value="P:vacuolar transmembrane transport"/>
    <property type="evidence" value="ECO:0007669"/>
    <property type="project" value="TreeGrafter"/>
</dbReference>
<dbReference type="GO" id="GO:0006884">
    <property type="term" value="P:cell volume homeostasis"/>
    <property type="evidence" value="ECO:0007669"/>
    <property type="project" value="TreeGrafter"/>
</dbReference>